<dbReference type="Pfam" id="PF07833">
    <property type="entry name" value="Cu_amine_oxidN1"/>
    <property type="match status" value="1"/>
</dbReference>
<accession>D6GPU8</accession>
<evidence type="ECO:0000313" key="3">
    <source>
        <dbReference type="Proteomes" id="UP000007468"/>
    </source>
</evidence>
<protein>
    <submittedName>
        <fullName evidence="2">Copper amine oxidase domain protein</fullName>
    </submittedName>
</protein>
<dbReference type="SUPFAM" id="SSF55383">
    <property type="entry name" value="Copper amine oxidase, domain N"/>
    <property type="match status" value="1"/>
</dbReference>
<organism evidence="2 3">
    <name type="scientific">Filifactor alocis (strain ATCC 35896 / CCUG 47790 / D40 B5)</name>
    <name type="common">Fusobacterium alocis</name>
    <dbReference type="NCBI Taxonomy" id="546269"/>
    <lineage>
        <taxon>Bacteria</taxon>
        <taxon>Bacillati</taxon>
        <taxon>Bacillota</taxon>
        <taxon>Clostridia</taxon>
        <taxon>Peptostreptococcales</taxon>
        <taxon>Filifactoraceae</taxon>
        <taxon>Filifactor</taxon>
    </lineage>
</organism>
<feature type="domain" description="Copper amine oxidase-like N-terminal" evidence="1">
    <location>
        <begin position="20"/>
        <end position="132"/>
    </location>
</feature>
<proteinExistence type="predicted"/>
<dbReference type="Proteomes" id="UP000007468">
    <property type="component" value="Chromosome"/>
</dbReference>
<dbReference type="AlphaFoldDB" id="D6GPU8"/>
<gene>
    <name evidence="2" type="ordered locus">HMPREF0389_00721</name>
</gene>
<dbReference type="Gene3D" id="3.30.457.10">
    <property type="entry name" value="Copper amine oxidase-like, N-terminal domain"/>
    <property type="match status" value="1"/>
</dbReference>
<dbReference type="HOGENOM" id="CLU_623680_0_0_9"/>
<evidence type="ECO:0000313" key="2">
    <source>
        <dbReference type="EMBL" id="EFE28801.2"/>
    </source>
</evidence>
<sequence length="439" mass="50246">MGVVASFALFSRKSDAIDIYINNKKIASNVSAEMKDGIVFVPISVVAENIGVSVTWDEKTETYSLNDGDFIMILKKGDNMVKIYNEETEIDSFEISPDPYFKNGTIMIPENAIFPLFGKEFALDEDNKAIYIVDKYSEMSAGAYGGDVSEEDKKLIMDNMRYIPRINDMFKDYEKNTVIFSQNSGFEIRQIARLNERVPGDYVSFSVEDDRSMDGFFSIFYIEKNTKKVYYSNGGTHIFSLPDLKVITTADAFNGVQMIDNGTVFEDEVDCTEVLRSFMIQKGKVQKDEYLFVKVYTTGDDPIMSLYRGKPTKSNEHVEDFIIRGRDIIMKSTGEKLYCDDAFSNRPEKQITEKNAGEELIKILKELKKEPKGDYTITDVKYVAYAEEIDKREGYTMSIFSSEQEQPTLYFISVTGNIAMQYDDRIGYYYIYGEYTPFG</sequence>
<dbReference type="PATRIC" id="fig|546269.5.peg.1205"/>
<name>D6GPU8_FILAD</name>
<dbReference type="InterPro" id="IPR036582">
    <property type="entry name" value="Mao_N_sf"/>
</dbReference>
<dbReference type="EMBL" id="CP002390">
    <property type="protein sequence ID" value="EFE28801.2"/>
    <property type="molecule type" value="Genomic_DNA"/>
</dbReference>
<dbReference type="KEGG" id="faa:HMPREF0389_00721"/>
<evidence type="ECO:0000259" key="1">
    <source>
        <dbReference type="Pfam" id="PF07833"/>
    </source>
</evidence>
<dbReference type="eggNOG" id="COG4632">
    <property type="taxonomic scope" value="Bacteria"/>
</dbReference>
<keyword evidence="3" id="KW-1185">Reference proteome</keyword>
<dbReference type="InterPro" id="IPR012854">
    <property type="entry name" value="Cu_amine_oxidase-like_N"/>
</dbReference>
<reference evidence="3" key="1">
    <citation type="submission" date="2010-12" db="EMBL/GenBank/DDBJ databases">
        <title>The genome sequence of Filifactor alocis strain ATCC 35896.</title>
        <authorList>
            <consortium name="The Broad Institute Genome Sequencing Platform"/>
            <person name="Ward D."/>
            <person name="Earl A."/>
            <person name="Feldgarden M."/>
            <person name="Young S.K."/>
            <person name="Gargeya S."/>
            <person name="Zeng Q."/>
            <person name="Alvarado L."/>
            <person name="Berlin A."/>
            <person name="Bochicchio J."/>
            <person name="Chapman S.B."/>
            <person name="Chen Z."/>
            <person name="Freedman E."/>
            <person name="Gellesch M."/>
            <person name="Goldberg J."/>
            <person name="Griggs A."/>
            <person name="Gujja S."/>
            <person name="Heilman E."/>
            <person name="Heiman D."/>
            <person name="Howarth C."/>
            <person name="Mehta T."/>
            <person name="Neiman D."/>
            <person name="Pearson M."/>
            <person name="Roberts A."/>
            <person name="Saif S."/>
            <person name="Shea T."/>
            <person name="Shenoy N."/>
            <person name="Sisk P."/>
            <person name="Stolte C."/>
            <person name="Sykes S."/>
            <person name="White J."/>
            <person name="Yandava C."/>
            <person name="Izard J."/>
            <person name="Blanton J.M."/>
            <person name="Baranova O.V."/>
            <person name="Tanner A.C."/>
            <person name="Dewhirst F.E."/>
            <person name="Haas B."/>
            <person name="Nusbaum C."/>
            <person name="Birren B."/>
        </authorList>
    </citation>
    <scope>NUCLEOTIDE SEQUENCE [LARGE SCALE GENOMIC DNA]</scope>
    <source>
        <strain evidence="3">ATCC 35896 / CCUG 47790 / D40 B5</strain>
    </source>
</reference>